<comment type="caution">
    <text evidence="2">The sequence shown here is derived from an EMBL/GenBank/DDBJ whole genome shotgun (WGS) entry which is preliminary data.</text>
</comment>
<dbReference type="Gene3D" id="3.30.710.10">
    <property type="entry name" value="Potassium Channel Kv1.1, Chain A"/>
    <property type="match status" value="2"/>
</dbReference>
<dbReference type="AlphaFoldDB" id="A0A6V7WRV3"/>
<sequence length="256" mass="29766">MLNEEILTDFVIKVGDEVIKTHKCILAKNSKVFHRMFEQDGMTEAQNGEVILTDTTPECVRAMLEFFYTGMVSDDKMKSHVDGIFAISHRYQVEMLKCLCEHFMCSNIDDESMVKCCEIINLYGAQTLEKGEVIISDATPECVRAMLEFFYSGMVSDDKMKIHVYDIFAIAHKYQVEMLKYLCERFMSRNIDDKNIIKCCGIIDLYGTTTLEKACINYIQANRRNFLKSKEWKKIKNNYSSLVPRFLEPIIERLNK</sequence>
<name>A0A6V7WRV3_MELEN</name>
<dbReference type="PROSITE" id="PS50097">
    <property type="entry name" value="BTB"/>
    <property type="match status" value="1"/>
</dbReference>
<dbReference type="SUPFAM" id="SSF54695">
    <property type="entry name" value="POZ domain"/>
    <property type="match status" value="2"/>
</dbReference>
<reference evidence="2 3" key="1">
    <citation type="submission" date="2020-08" db="EMBL/GenBank/DDBJ databases">
        <authorList>
            <person name="Koutsovoulos G."/>
            <person name="Danchin GJ E."/>
        </authorList>
    </citation>
    <scope>NUCLEOTIDE SEQUENCE [LARGE SCALE GENOMIC DNA]</scope>
</reference>
<feature type="domain" description="BTB" evidence="1">
    <location>
        <begin position="8"/>
        <end position="76"/>
    </location>
</feature>
<dbReference type="EMBL" id="CAJEWN010000766">
    <property type="protein sequence ID" value="CAD2189713.1"/>
    <property type="molecule type" value="Genomic_DNA"/>
</dbReference>
<dbReference type="InterPro" id="IPR000210">
    <property type="entry name" value="BTB/POZ_dom"/>
</dbReference>
<dbReference type="PANTHER" id="PTHR24413">
    <property type="entry name" value="SPECKLE-TYPE POZ PROTEIN"/>
    <property type="match status" value="1"/>
</dbReference>
<dbReference type="OrthoDB" id="6359943at2759"/>
<evidence type="ECO:0000313" key="2">
    <source>
        <dbReference type="EMBL" id="CAD2189713.1"/>
    </source>
</evidence>
<proteinExistence type="predicted"/>
<organism evidence="2 3">
    <name type="scientific">Meloidogyne enterolobii</name>
    <name type="common">Root-knot nematode worm</name>
    <name type="synonym">Meloidogyne mayaguensis</name>
    <dbReference type="NCBI Taxonomy" id="390850"/>
    <lineage>
        <taxon>Eukaryota</taxon>
        <taxon>Metazoa</taxon>
        <taxon>Ecdysozoa</taxon>
        <taxon>Nematoda</taxon>
        <taxon>Chromadorea</taxon>
        <taxon>Rhabditida</taxon>
        <taxon>Tylenchina</taxon>
        <taxon>Tylenchomorpha</taxon>
        <taxon>Tylenchoidea</taxon>
        <taxon>Meloidogynidae</taxon>
        <taxon>Meloidogyninae</taxon>
        <taxon>Meloidogyne</taxon>
    </lineage>
</organism>
<protein>
    <recommendedName>
        <fullName evidence="1">BTB domain-containing protein</fullName>
    </recommendedName>
</protein>
<dbReference type="CDD" id="cd18186">
    <property type="entry name" value="BTB_POZ_ZBTB_KLHL-like"/>
    <property type="match status" value="1"/>
</dbReference>
<evidence type="ECO:0000313" key="3">
    <source>
        <dbReference type="Proteomes" id="UP000580250"/>
    </source>
</evidence>
<gene>
    <name evidence="2" type="ORF">MENT_LOCUS42452</name>
</gene>
<dbReference type="SMART" id="SM00225">
    <property type="entry name" value="BTB"/>
    <property type="match status" value="2"/>
</dbReference>
<dbReference type="Proteomes" id="UP000580250">
    <property type="component" value="Unassembled WGS sequence"/>
</dbReference>
<accession>A0A6V7WRV3</accession>
<dbReference type="InterPro" id="IPR011333">
    <property type="entry name" value="SKP1/BTB/POZ_sf"/>
</dbReference>
<dbReference type="Pfam" id="PF00651">
    <property type="entry name" value="BTB"/>
    <property type="match status" value="2"/>
</dbReference>
<evidence type="ECO:0000259" key="1">
    <source>
        <dbReference type="PROSITE" id="PS50097"/>
    </source>
</evidence>